<feature type="transmembrane region" description="Helical" evidence="1">
    <location>
        <begin position="54"/>
        <end position="72"/>
    </location>
</feature>
<name>A0ABW7TGU7_9NOCA</name>
<dbReference type="InterPro" id="IPR043130">
    <property type="entry name" value="CDP-OH_PTrfase_TM_dom"/>
</dbReference>
<dbReference type="Pfam" id="PF01066">
    <property type="entry name" value="CDP-OH_P_transf"/>
    <property type="match status" value="1"/>
</dbReference>
<protein>
    <submittedName>
        <fullName evidence="2">CDP-alcohol phosphatidyltransferase family protein</fullName>
        <ecNumber evidence="2">2.7.8.-</ecNumber>
    </submittedName>
</protein>
<dbReference type="InterPro" id="IPR000462">
    <property type="entry name" value="CDP-OH_P_trans"/>
</dbReference>
<dbReference type="EMBL" id="JBIRUQ010000001">
    <property type="protein sequence ID" value="MFI1460256.1"/>
    <property type="molecule type" value="Genomic_DNA"/>
</dbReference>
<keyword evidence="1" id="KW-0472">Membrane</keyword>
<sequence length="202" mass="21138">MNSVYQLKPRFQAALRPIAARLAHAGVSADAITTTAAAASIALGVSVAASQWRWLLLLYPVFLLVRMALNAIDGMVAREFSGPTPRGALLNELGDMASDAALYLPLALILPAQPWLVVAVVTVSLIGEAAGIAAQTIGATRRYDGPLGKSDRAVLFSLLAVLAALDVPAFGGWLPYVLGIALALAVWTVVNRVRTGLVEAAR</sequence>
<accession>A0ABW7TGU7</accession>
<keyword evidence="2" id="KW-0808">Transferase</keyword>
<proteinExistence type="predicted"/>
<dbReference type="Proteomes" id="UP001611263">
    <property type="component" value="Unassembled WGS sequence"/>
</dbReference>
<evidence type="ECO:0000313" key="3">
    <source>
        <dbReference type="Proteomes" id="UP001611263"/>
    </source>
</evidence>
<keyword evidence="3" id="KW-1185">Reference proteome</keyword>
<comment type="caution">
    <text evidence="2">The sequence shown here is derived from an EMBL/GenBank/DDBJ whole genome shotgun (WGS) entry which is preliminary data.</text>
</comment>
<evidence type="ECO:0000256" key="1">
    <source>
        <dbReference type="SAM" id="Phobius"/>
    </source>
</evidence>
<reference evidence="2 3" key="1">
    <citation type="submission" date="2024-10" db="EMBL/GenBank/DDBJ databases">
        <title>The Natural Products Discovery Center: Release of the First 8490 Sequenced Strains for Exploring Actinobacteria Biosynthetic Diversity.</title>
        <authorList>
            <person name="Kalkreuter E."/>
            <person name="Kautsar S.A."/>
            <person name="Yang D."/>
            <person name="Bader C.D."/>
            <person name="Teijaro C.N."/>
            <person name="Fluegel L."/>
            <person name="Davis C.M."/>
            <person name="Simpson J.R."/>
            <person name="Lauterbach L."/>
            <person name="Steele A.D."/>
            <person name="Gui C."/>
            <person name="Meng S."/>
            <person name="Li G."/>
            <person name="Viehrig K."/>
            <person name="Ye F."/>
            <person name="Su P."/>
            <person name="Kiefer A.F."/>
            <person name="Nichols A."/>
            <person name="Cepeda A.J."/>
            <person name="Yan W."/>
            <person name="Fan B."/>
            <person name="Jiang Y."/>
            <person name="Adhikari A."/>
            <person name="Zheng C.-J."/>
            <person name="Schuster L."/>
            <person name="Cowan T.M."/>
            <person name="Smanski M.J."/>
            <person name="Chevrette M.G."/>
            <person name="De Carvalho L.P.S."/>
            <person name="Shen B."/>
        </authorList>
    </citation>
    <scope>NUCLEOTIDE SEQUENCE [LARGE SCALE GENOMIC DNA]</scope>
    <source>
        <strain evidence="2 3">NPDC020568</strain>
    </source>
</reference>
<dbReference type="RefSeq" id="WP_033241880.1">
    <property type="nucleotide sequence ID" value="NZ_JBIRUQ010000001.1"/>
</dbReference>
<gene>
    <name evidence="2" type="ORF">ACH4WX_05975</name>
</gene>
<feature type="transmembrane region" description="Helical" evidence="1">
    <location>
        <begin position="153"/>
        <end position="170"/>
    </location>
</feature>
<dbReference type="EC" id="2.7.8.-" evidence="2"/>
<keyword evidence="1" id="KW-1133">Transmembrane helix</keyword>
<dbReference type="GO" id="GO:0016740">
    <property type="term" value="F:transferase activity"/>
    <property type="evidence" value="ECO:0007669"/>
    <property type="project" value="UniProtKB-KW"/>
</dbReference>
<evidence type="ECO:0000313" key="2">
    <source>
        <dbReference type="EMBL" id="MFI1460256.1"/>
    </source>
</evidence>
<keyword evidence="1" id="KW-0812">Transmembrane</keyword>
<feature type="transmembrane region" description="Helical" evidence="1">
    <location>
        <begin position="112"/>
        <end position="133"/>
    </location>
</feature>
<dbReference type="Gene3D" id="1.20.120.1760">
    <property type="match status" value="1"/>
</dbReference>
<dbReference type="GeneID" id="93505365"/>
<organism evidence="2 3">
    <name type="scientific">Nocardia carnea</name>
    <dbReference type="NCBI Taxonomy" id="37328"/>
    <lineage>
        <taxon>Bacteria</taxon>
        <taxon>Bacillati</taxon>
        <taxon>Actinomycetota</taxon>
        <taxon>Actinomycetes</taxon>
        <taxon>Mycobacteriales</taxon>
        <taxon>Nocardiaceae</taxon>
        <taxon>Nocardia</taxon>
    </lineage>
</organism>